<proteinExistence type="predicted"/>
<evidence type="ECO:0000256" key="3">
    <source>
        <dbReference type="PROSITE-ProRule" id="PRU00221"/>
    </source>
</evidence>
<feature type="repeat" description="WD" evidence="3">
    <location>
        <begin position="426"/>
        <end position="465"/>
    </location>
</feature>
<dbReference type="PROSITE" id="PS00678">
    <property type="entry name" value="WD_REPEATS_1"/>
    <property type="match status" value="3"/>
</dbReference>
<sequence length="776" mass="85162">MTPETMTLELEQRSSTSEASLPLSNEANHVPNSQSTAAFLKSQSSTCILDDPSDTEGGITFYQGFRASHPRLSKPRAKPDQLTSGRGSPTRALLTLGQLMFSSRKQPRNPTPTILSTHSPSSTLIKHTNPKSTTRIPNQPLLPAPNQELRQQQHPSLAVAKSRIPEKARHHSSMLQNITRIFSELLSERDVLISEADELEETRNCLDSELQSVEDQIAQLTTRKQELSESLRSIVQRELRISEMVDSLDERIGTIGDQTIRVEKAIRTIRDDSVLLLERLEADIPTNSCMKTLVGHTDSVECVHFESPRALMVSGSADKTVRVWDLTTYGCAAVLTGHTGWIRAVQVRGTTVISGSSDHTLRQWKVNGFHNLNHDSEHETGLPTTSSKDLQLVRASSLRTSFDDHENRDDDDYDGSSRGGCHVHTYEGHTGGITSLMFDDKTLFSGSSDQTIRQWDIQTGKALKVFQVGFGHGSNVDAIDVFETVSQSDYCNEYPNASSHQPAATTLSVPYSALFGQPEFEGWTQIDDAKSTAQPLRSNIYSADFDFYSASVSHTPALTPVAKDTFSGQAFGNVSTSSLTYHGADAWRSTSSSDEYYDITGANTSHVSVQSIHANSGHVASLYFQQHLMASGHGNGTVRLWDLRMNSEKPYQVIHGHSGSVNGVWFDDDQLITGSADRTVKVWDLRNNIQTPSISLCEMRVGGSVTAIACDRTRVIVACGEVGVALLRRNTTGQALLSHCTTLVGHDRPVGAVRVVGDTLVSGAMDQTVRVWRVEI</sequence>
<feature type="repeat" description="WD" evidence="3">
    <location>
        <begin position="335"/>
        <end position="367"/>
    </location>
</feature>
<evidence type="ECO:0000313" key="7">
    <source>
        <dbReference type="Proteomes" id="UP000077115"/>
    </source>
</evidence>
<dbReference type="EMBL" id="DS022306">
    <property type="protein sequence ID" value="OAJ41859.1"/>
    <property type="molecule type" value="Genomic_DNA"/>
</dbReference>
<dbReference type="OrthoDB" id="496at2759"/>
<dbReference type="AlphaFoldDB" id="A0A177WP13"/>
<feature type="compositionally biased region" description="Polar residues" evidence="5">
    <location>
        <begin position="13"/>
        <end position="30"/>
    </location>
</feature>
<dbReference type="InterPro" id="IPR019775">
    <property type="entry name" value="WD40_repeat_CS"/>
</dbReference>
<feature type="region of interest" description="Disordered" evidence="5">
    <location>
        <begin position="102"/>
        <end position="138"/>
    </location>
</feature>
<evidence type="ECO:0000256" key="1">
    <source>
        <dbReference type="ARBA" id="ARBA00022574"/>
    </source>
</evidence>
<dbReference type="PROSITE" id="PS50082">
    <property type="entry name" value="WD_REPEATS_2"/>
    <property type="match status" value="6"/>
</dbReference>
<protein>
    <submittedName>
        <fullName evidence="6">Uncharacterized protein</fullName>
    </submittedName>
</protein>
<dbReference type="InterPro" id="IPR020472">
    <property type="entry name" value="WD40_PAC1"/>
</dbReference>
<evidence type="ECO:0000313" key="6">
    <source>
        <dbReference type="EMBL" id="OAJ41859.1"/>
    </source>
</evidence>
<accession>A0A177WP13</accession>
<reference evidence="6 7" key="1">
    <citation type="submission" date="2006-10" db="EMBL/GenBank/DDBJ databases">
        <title>The Genome Sequence of Batrachochytrium dendrobatidis JEL423.</title>
        <authorList>
            <consortium name="The Broad Institute Genome Sequencing Platform"/>
            <person name="Birren B."/>
            <person name="Lander E."/>
            <person name="Galagan J."/>
            <person name="Cuomo C."/>
            <person name="Devon K."/>
            <person name="Jaffe D."/>
            <person name="Butler J."/>
            <person name="Alvarez P."/>
            <person name="Gnerre S."/>
            <person name="Grabherr M."/>
            <person name="Kleber M."/>
            <person name="Mauceli E."/>
            <person name="Brockman W."/>
            <person name="Young S."/>
            <person name="LaButti K."/>
            <person name="Sykes S."/>
            <person name="DeCaprio D."/>
            <person name="Crawford M."/>
            <person name="Koehrsen M."/>
            <person name="Engels R."/>
            <person name="Montgomery P."/>
            <person name="Pearson M."/>
            <person name="Howarth C."/>
            <person name="Larson L."/>
            <person name="White J."/>
            <person name="O'Leary S."/>
            <person name="Kodira C."/>
            <person name="Zeng Q."/>
            <person name="Yandava C."/>
            <person name="Alvarado L."/>
            <person name="Longcore J."/>
            <person name="James T."/>
        </authorList>
    </citation>
    <scope>NUCLEOTIDE SEQUENCE [LARGE SCALE GENOMIC DNA]</scope>
    <source>
        <strain evidence="6 7">JEL423</strain>
    </source>
</reference>
<dbReference type="Proteomes" id="UP000077115">
    <property type="component" value="Unassembled WGS sequence"/>
</dbReference>
<dbReference type="InterPro" id="IPR001680">
    <property type="entry name" value="WD40_rpt"/>
</dbReference>
<evidence type="ECO:0000256" key="2">
    <source>
        <dbReference type="ARBA" id="ARBA00022737"/>
    </source>
</evidence>
<reference evidence="6 7" key="2">
    <citation type="submission" date="2016-05" db="EMBL/GenBank/DDBJ databases">
        <title>Lineage-specific infection strategies underlie the spectrum of fungal disease in amphibians.</title>
        <authorList>
            <person name="Cuomo C.A."/>
            <person name="Farrer R.A."/>
            <person name="James T."/>
            <person name="Longcore J."/>
            <person name="Birren B."/>
        </authorList>
    </citation>
    <scope>NUCLEOTIDE SEQUENCE [LARGE SCALE GENOMIC DNA]</scope>
    <source>
        <strain evidence="6 7">JEL423</strain>
    </source>
</reference>
<name>A0A177WP13_BATDL</name>
<dbReference type="PANTHER" id="PTHR44156">
    <property type="entry name" value="SUPERNUMERARY LIMBS, ISOFORM B-RELATED"/>
    <property type="match status" value="1"/>
</dbReference>
<keyword evidence="4" id="KW-0175">Coiled coil</keyword>
<evidence type="ECO:0000256" key="5">
    <source>
        <dbReference type="SAM" id="MobiDB-lite"/>
    </source>
</evidence>
<dbReference type="VEuPathDB" id="FungiDB:BDEG_25395"/>
<evidence type="ECO:0000256" key="4">
    <source>
        <dbReference type="SAM" id="Coils"/>
    </source>
</evidence>
<gene>
    <name evidence="6" type="ORF">BDEG_25395</name>
</gene>
<dbReference type="STRING" id="403673.A0A177WP13"/>
<keyword evidence="1 3" id="KW-0853">WD repeat</keyword>
<feature type="repeat" description="WD" evidence="3">
    <location>
        <begin position="293"/>
        <end position="328"/>
    </location>
</feature>
<dbReference type="Pfam" id="PF00400">
    <property type="entry name" value="WD40"/>
    <property type="match status" value="6"/>
</dbReference>
<organism evidence="6 7">
    <name type="scientific">Batrachochytrium dendrobatidis (strain JEL423)</name>
    <dbReference type="NCBI Taxonomy" id="403673"/>
    <lineage>
        <taxon>Eukaryota</taxon>
        <taxon>Fungi</taxon>
        <taxon>Fungi incertae sedis</taxon>
        <taxon>Chytridiomycota</taxon>
        <taxon>Chytridiomycota incertae sedis</taxon>
        <taxon>Chytridiomycetes</taxon>
        <taxon>Rhizophydiales</taxon>
        <taxon>Rhizophydiales incertae sedis</taxon>
        <taxon>Batrachochytrium</taxon>
    </lineage>
</organism>
<dbReference type="InterPro" id="IPR053299">
    <property type="entry name" value="ASTRA_WD_repeat"/>
</dbReference>
<feature type="repeat" description="WD" evidence="3">
    <location>
        <begin position="612"/>
        <end position="644"/>
    </location>
</feature>
<feature type="region of interest" description="Disordered" evidence="5">
    <location>
        <begin position="1"/>
        <end position="30"/>
    </location>
</feature>
<dbReference type="PROSITE" id="PS50294">
    <property type="entry name" value="WD_REPEATS_REGION"/>
    <property type="match status" value="4"/>
</dbReference>
<dbReference type="Gene3D" id="6.10.280.220">
    <property type="match status" value="1"/>
</dbReference>
<feature type="coiled-coil region" evidence="4">
    <location>
        <begin position="182"/>
        <end position="237"/>
    </location>
</feature>
<feature type="region of interest" description="Disordered" evidence="5">
    <location>
        <begin position="66"/>
        <end position="90"/>
    </location>
</feature>
<feature type="repeat" description="WD" evidence="3">
    <location>
        <begin position="654"/>
        <end position="693"/>
    </location>
</feature>
<dbReference type="SMART" id="SM00320">
    <property type="entry name" value="WD40"/>
    <property type="match status" value="6"/>
</dbReference>
<keyword evidence="2" id="KW-0677">Repeat</keyword>
<dbReference type="InterPro" id="IPR036322">
    <property type="entry name" value="WD40_repeat_dom_sf"/>
</dbReference>
<dbReference type="SUPFAM" id="SSF50978">
    <property type="entry name" value="WD40 repeat-like"/>
    <property type="match status" value="1"/>
</dbReference>
<feature type="repeat" description="WD" evidence="3">
    <location>
        <begin position="743"/>
        <end position="776"/>
    </location>
</feature>
<dbReference type="InterPro" id="IPR015943">
    <property type="entry name" value="WD40/YVTN_repeat-like_dom_sf"/>
</dbReference>
<feature type="compositionally biased region" description="Polar residues" evidence="5">
    <location>
        <begin position="111"/>
        <end position="137"/>
    </location>
</feature>
<dbReference type="Gene3D" id="2.130.10.10">
    <property type="entry name" value="YVTN repeat-like/Quinoprotein amine dehydrogenase"/>
    <property type="match status" value="3"/>
</dbReference>
<dbReference type="PRINTS" id="PR00320">
    <property type="entry name" value="GPROTEINBRPT"/>
</dbReference>